<evidence type="ECO:0000256" key="1">
    <source>
        <dbReference type="ARBA" id="ARBA00005695"/>
    </source>
</evidence>
<feature type="region of interest" description="Disordered" evidence="4">
    <location>
        <begin position="26"/>
        <end position="50"/>
    </location>
</feature>
<evidence type="ECO:0000256" key="3">
    <source>
        <dbReference type="ARBA" id="ARBA00022729"/>
    </source>
</evidence>
<dbReference type="PANTHER" id="PTHR30290">
    <property type="entry name" value="PERIPLASMIC BINDING COMPONENT OF ABC TRANSPORTER"/>
    <property type="match status" value="1"/>
</dbReference>
<dbReference type="PIRSF" id="PIRSF002741">
    <property type="entry name" value="MppA"/>
    <property type="match status" value="1"/>
</dbReference>
<gene>
    <name evidence="7" type="ORF">E2636_11400</name>
</gene>
<proteinExistence type="inferred from homology"/>
<evidence type="ECO:0000256" key="5">
    <source>
        <dbReference type="SAM" id="SignalP"/>
    </source>
</evidence>
<name>A0A4P6ZZ30_9BACL</name>
<dbReference type="GO" id="GO:0042597">
    <property type="term" value="C:periplasmic space"/>
    <property type="evidence" value="ECO:0007669"/>
    <property type="project" value="UniProtKB-ARBA"/>
</dbReference>
<dbReference type="SUPFAM" id="SSF53850">
    <property type="entry name" value="Periplasmic binding protein-like II"/>
    <property type="match status" value="1"/>
</dbReference>
<sequence length="607" mass="67521">MNKKLWTLLALLLAFVLVLGACNGEGDSTDGKDSPAKDGDKEESEEVVDTGSFPLDVENEGDVIEGGTLKVALVNDSPFQGIFSTVLYEDAYDADIMDFASNTIFETDGDFLLTNEGIAGMEVDQDNNKVTITIKDGVKWSDGEPLKIEDLIQPYLIIGSPDYTGVRYDVDFQNIVGAVDYHDGKADTISGLKKVDEKTLEISFTKLSPAIFSGGDGIWTSAEPSHILKDIPVADLLESDAVRKNIVTLGAFKFDKIVPGESVQFVKNENYWRGVPKLDGVLVKTVPTTSISVALQTGEYHMTANTFSTDKYLEIKDFDNLTVLARNELYYQYIGFKLGKYDLDKSEVAMDQDAKMNDVKLRQAMGYAIDVEQVSEVYYNNLRERATSLIPPVFQSFYDDSLEGYTYDVDKANALLDEAGYKDVDGDGLREDKEGKPLEIKFATMSGGDIAEDIASFYMQNWKDVGLNVTLATGRTIEFNSFYDKVQGDDPEIDIFMAAWGTGTNPSPAGLYSKTAQYNFSRYTSETLEELLTAIDSPEAFDAEYRADKFREWQEYMSENAPIIPTQTRLELRPVNKSVKAYGIDYANVFDWNKVELISEDPAKSSK</sequence>
<dbReference type="PROSITE" id="PS51257">
    <property type="entry name" value="PROKAR_LIPOPROTEIN"/>
    <property type="match status" value="1"/>
</dbReference>
<dbReference type="Proteomes" id="UP000294292">
    <property type="component" value="Chromosome"/>
</dbReference>
<dbReference type="Gene3D" id="3.40.190.10">
    <property type="entry name" value="Periplasmic binding protein-like II"/>
    <property type="match status" value="1"/>
</dbReference>
<feature type="signal peptide" evidence="5">
    <location>
        <begin position="1"/>
        <end position="20"/>
    </location>
</feature>
<dbReference type="GO" id="GO:0043190">
    <property type="term" value="C:ATP-binding cassette (ABC) transporter complex"/>
    <property type="evidence" value="ECO:0007669"/>
    <property type="project" value="InterPro"/>
</dbReference>
<keyword evidence="8" id="KW-1185">Reference proteome</keyword>
<dbReference type="OrthoDB" id="9796817at2"/>
<feature type="domain" description="Solute-binding protein family 5" evidence="6">
    <location>
        <begin position="122"/>
        <end position="518"/>
    </location>
</feature>
<protein>
    <submittedName>
        <fullName evidence="7">Oligopeptide ABC transporter substrate-binding protein</fullName>
    </submittedName>
</protein>
<comment type="similarity">
    <text evidence="1">Belongs to the bacterial solute-binding protein 5 family.</text>
</comment>
<dbReference type="InterPro" id="IPR039424">
    <property type="entry name" value="SBP_5"/>
</dbReference>
<evidence type="ECO:0000313" key="7">
    <source>
        <dbReference type="EMBL" id="QBP41712.1"/>
    </source>
</evidence>
<evidence type="ECO:0000256" key="2">
    <source>
        <dbReference type="ARBA" id="ARBA00022448"/>
    </source>
</evidence>
<feature type="chain" id="PRO_5039387746" evidence="5">
    <location>
        <begin position="21"/>
        <end position="607"/>
    </location>
</feature>
<dbReference type="InterPro" id="IPR030678">
    <property type="entry name" value="Peptide/Ni-bd"/>
</dbReference>
<dbReference type="EMBL" id="CP038015">
    <property type="protein sequence ID" value="QBP41712.1"/>
    <property type="molecule type" value="Genomic_DNA"/>
</dbReference>
<dbReference type="PANTHER" id="PTHR30290:SF9">
    <property type="entry name" value="OLIGOPEPTIDE-BINDING PROTEIN APPA"/>
    <property type="match status" value="1"/>
</dbReference>
<dbReference type="Pfam" id="PF00496">
    <property type="entry name" value="SBP_bac_5"/>
    <property type="match status" value="1"/>
</dbReference>
<keyword evidence="2" id="KW-0813">Transport</keyword>
<reference evidence="7 8" key="1">
    <citation type="submission" date="2019-03" db="EMBL/GenBank/DDBJ databases">
        <title>Complete genome sequence of Paenisporosarcina antarctica CGMCC 1.6503T.</title>
        <authorList>
            <person name="Rong J.-C."/>
            <person name="Chi N.-Y."/>
            <person name="Zhang Q.-F."/>
        </authorList>
    </citation>
    <scope>NUCLEOTIDE SEQUENCE [LARGE SCALE GENOMIC DNA]</scope>
    <source>
        <strain evidence="7 8">CGMCC 1.6503</strain>
    </source>
</reference>
<dbReference type="CDD" id="cd08510">
    <property type="entry name" value="PBP2_Lactococcal_OppA_like"/>
    <property type="match status" value="1"/>
</dbReference>
<evidence type="ECO:0000259" key="6">
    <source>
        <dbReference type="Pfam" id="PF00496"/>
    </source>
</evidence>
<dbReference type="Gene3D" id="3.10.105.10">
    <property type="entry name" value="Dipeptide-binding Protein, Domain 3"/>
    <property type="match status" value="1"/>
</dbReference>
<keyword evidence="3 5" id="KW-0732">Signal</keyword>
<feature type="compositionally biased region" description="Basic and acidic residues" evidence="4">
    <location>
        <begin position="29"/>
        <end position="40"/>
    </location>
</feature>
<dbReference type="KEGG" id="panc:E2636_11400"/>
<evidence type="ECO:0000256" key="4">
    <source>
        <dbReference type="SAM" id="MobiDB-lite"/>
    </source>
</evidence>
<dbReference type="GO" id="GO:0015833">
    <property type="term" value="P:peptide transport"/>
    <property type="evidence" value="ECO:0007669"/>
    <property type="project" value="TreeGrafter"/>
</dbReference>
<dbReference type="InterPro" id="IPR000914">
    <property type="entry name" value="SBP_5_dom"/>
</dbReference>
<dbReference type="RefSeq" id="WP_134210294.1">
    <property type="nucleotide sequence ID" value="NZ_CP038015.1"/>
</dbReference>
<accession>A0A4P6ZZ30</accession>
<organism evidence="7 8">
    <name type="scientific">Paenisporosarcina antarctica</name>
    <dbReference type="NCBI Taxonomy" id="417367"/>
    <lineage>
        <taxon>Bacteria</taxon>
        <taxon>Bacillati</taxon>
        <taxon>Bacillota</taxon>
        <taxon>Bacilli</taxon>
        <taxon>Bacillales</taxon>
        <taxon>Caryophanaceae</taxon>
        <taxon>Paenisporosarcina</taxon>
    </lineage>
</organism>
<evidence type="ECO:0000313" key="8">
    <source>
        <dbReference type="Proteomes" id="UP000294292"/>
    </source>
</evidence>
<dbReference type="AlphaFoldDB" id="A0A4P6ZZ30"/>
<dbReference type="GO" id="GO:1904680">
    <property type="term" value="F:peptide transmembrane transporter activity"/>
    <property type="evidence" value="ECO:0007669"/>
    <property type="project" value="TreeGrafter"/>
</dbReference>